<keyword evidence="8" id="KW-0282">Flagellum</keyword>
<feature type="transmembrane region" description="Helical" evidence="7">
    <location>
        <begin position="57"/>
        <end position="76"/>
    </location>
</feature>
<reference evidence="8 9" key="1">
    <citation type="submission" date="2018-09" db="EMBL/GenBank/DDBJ databases">
        <authorList>
            <person name="Grouzdev D.S."/>
            <person name="Krutkina M.S."/>
        </authorList>
    </citation>
    <scope>NUCLEOTIDE SEQUENCE [LARGE SCALE GENOMIC DNA]</scope>
    <source>
        <strain evidence="8 9">RmlP001</strain>
    </source>
</reference>
<evidence type="ECO:0000313" key="9">
    <source>
        <dbReference type="Proteomes" id="UP000289411"/>
    </source>
</evidence>
<dbReference type="PRINTS" id="PR00949">
    <property type="entry name" value="TYPE3IMAPROT"/>
</dbReference>
<proteinExistence type="inferred from homology"/>
<name>A0A4Q2R932_9HYPH</name>
<keyword evidence="3 7" id="KW-1003">Cell membrane</keyword>
<dbReference type="Gene3D" id="3.40.30.60">
    <property type="entry name" value="FHIPEP family, domain 1"/>
    <property type="match status" value="1"/>
</dbReference>
<dbReference type="InterPro" id="IPR042193">
    <property type="entry name" value="FHIPEP_3"/>
</dbReference>
<keyword evidence="8" id="KW-0969">Cilium</keyword>
<dbReference type="OrthoDB" id="9759185at2"/>
<dbReference type="GO" id="GO:0005886">
    <property type="term" value="C:plasma membrane"/>
    <property type="evidence" value="ECO:0007669"/>
    <property type="project" value="UniProtKB-SubCell"/>
</dbReference>
<dbReference type="NCBIfam" id="TIGR01398">
    <property type="entry name" value="FlhA"/>
    <property type="match status" value="1"/>
</dbReference>
<evidence type="ECO:0000256" key="7">
    <source>
        <dbReference type="RuleBase" id="RU364093"/>
    </source>
</evidence>
<reference evidence="8 9" key="2">
    <citation type="submission" date="2019-02" db="EMBL/GenBank/DDBJ databases">
        <title>'Lichenibacterium ramalinii' gen. nov. sp. nov., 'Lichenibacterium minor' gen. nov. sp. nov.</title>
        <authorList>
            <person name="Pankratov T."/>
        </authorList>
    </citation>
    <scope>NUCLEOTIDE SEQUENCE [LARGE SCALE GENOMIC DNA]</scope>
    <source>
        <strain evidence="8 9">RmlP001</strain>
    </source>
</reference>
<feature type="transmembrane region" description="Helical" evidence="7">
    <location>
        <begin position="33"/>
        <end position="51"/>
    </location>
</feature>
<feature type="transmembrane region" description="Helical" evidence="7">
    <location>
        <begin position="221"/>
        <end position="242"/>
    </location>
</feature>
<dbReference type="EMBL" id="QYBC01000015">
    <property type="protein sequence ID" value="RYB03295.1"/>
    <property type="molecule type" value="Genomic_DNA"/>
</dbReference>
<comment type="caution">
    <text evidence="8">The sequence shown here is derived from an EMBL/GenBank/DDBJ whole genome shotgun (WGS) entry which is preliminary data.</text>
</comment>
<comment type="subcellular location">
    <subcellularLocation>
        <location evidence="1 7">Cell membrane</location>
        <topology evidence="1 7">Multi-pass membrane protein</topology>
    </subcellularLocation>
</comment>
<dbReference type="InterPro" id="IPR006301">
    <property type="entry name" value="FlhA"/>
</dbReference>
<keyword evidence="4 7" id="KW-0812">Transmembrane</keyword>
<comment type="similarity">
    <text evidence="2 7">Belongs to the FHIPEP (flagella/HR/invasion proteins export pore) family.</text>
</comment>
<feature type="transmembrane region" description="Helical" evidence="7">
    <location>
        <begin position="128"/>
        <end position="151"/>
    </location>
</feature>
<keyword evidence="7" id="KW-1005">Bacterial flagellum biogenesis</keyword>
<comment type="function">
    <text evidence="7">Required for formation of the rod structure of the flagellar apparatus. Together with FliI and FliH, may constitute the export apparatus of flagellin.</text>
</comment>
<evidence type="ECO:0000256" key="4">
    <source>
        <dbReference type="ARBA" id="ARBA00022692"/>
    </source>
</evidence>
<gene>
    <name evidence="7 8" type="primary">flhA</name>
    <name evidence="8" type="ORF">D3272_17925</name>
</gene>
<dbReference type="AlphaFoldDB" id="A0A4Q2R932"/>
<dbReference type="InterPro" id="IPR042196">
    <property type="entry name" value="FHIPEP_4"/>
</dbReference>
<dbReference type="InterPro" id="IPR001712">
    <property type="entry name" value="T3SS_FHIPEP"/>
</dbReference>
<protein>
    <recommendedName>
        <fullName evidence="7">Flagellar biosynthesis protein FlhA</fullName>
    </recommendedName>
</protein>
<dbReference type="GO" id="GO:0009306">
    <property type="term" value="P:protein secretion"/>
    <property type="evidence" value="ECO:0007669"/>
    <property type="project" value="InterPro"/>
</dbReference>
<keyword evidence="6 7" id="KW-0472">Membrane</keyword>
<keyword evidence="5 7" id="KW-1133">Transmembrane helix</keyword>
<evidence type="ECO:0000256" key="3">
    <source>
        <dbReference type="ARBA" id="ARBA00022475"/>
    </source>
</evidence>
<comment type="caution">
    <text evidence="7">Lacks conserved residue(s) required for the propagation of feature annotation.</text>
</comment>
<evidence type="ECO:0000256" key="2">
    <source>
        <dbReference type="ARBA" id="ARBA00008835"/>
    </source>
</evidence>
<keyword evidence="9" id="KW-1185">Reference proteome</keyword>
<dbReference type="GO" id="GO:0044780">
    <property type="term" value="P:bacterial-type flagellum assembly"/>
    <property type="evidence" value="ECO:0007669"/>
    <property type="project" value="InterPro"/>
</dbReference>
<dbReference type="PANTHER" id="PTHR30161">
    <property type="entry name" value="FLAGELLAR EXPORT PROTEIN, MEMBRANE FLHA SUBUNIT-RELATED"/>
    <property type="match status" value="1"/>
</dbReference>
<keyword evidence="8" id="KW-0966">Cell projection</keyword>
<keyword evidence="7" id="KW-0813">Transport</keyword>
<feature type="transmembrane region" description="Helical" evidence="7">
    <location>
        <begin position="262"/>
        <end position="280"/>
    </location>
</feature>
<evidence type="ECO:0000256" key="1">
    <source>
        <dbReference type="ARBA" id="ARBA00004651"/>
    </source>
</evidence>
<keyword evidence="7" id="KW-1006">Bacterial flagellum protein export</keyword>
<dbReference type="Pfam" id="PF00771">
    <property type="entry name" value="FHIPEP"/>
    <property type="match status" value="1"/>
</dbReference>
<evidence type="ECO:0000256" key="5">
    <source>
        <dbReference type="ARBA" id="ARBA00022989"/>
    </source>
</evidence>
<evidence type="ECO:0000313" key="8">
    <source>
        <dbReference type="EMBL" id="RYB03295.1"/>
    </source>
</evidence>
<accession>A0A4Q2R932</accession>
<dbReference type="Gene3D" id="1.10.8.540">
    <property type="entry name" value="FHIPEP family, domain 3"/>
    <property type="match status" value="1"/>
</dbReference>
<dbReference type="Proteomes" id="UP000289411">
    <property type="component" value="Unassembled WGS sequence"/>
</dbReference>
<organism evidence="8 9">
    <name type="scientific">Lichenibacterium ramalinae</name>
    <dbReference type="NCBI Taxonomy" id="2316527"/>
    <lineage>
        <taxon>Bacteria</taxon>
        <taxon>Pseudomonadati</taxon>
        <taxon>Pseudomonadota</taxon>
        <taxon>Alphaproteobacteria</taxon>
        <taxon>Hyphomicrobiales</taxon>
        <taxon>Lichenihabitantaceae</taxon>
        <taxon>Lichenibacterium</taxon>
    </lineage>
</organism>
<dbReference type="RefSeq" id="WP_129220579.1">
    <property type="nucleotide sequence ID" value="NZ_QYBC01000015.1"/>
</dbReference>
<dbReference type="InterPro" id="IPR042194">
    <property type="entry name" value="FHIPEP_1"/>
</dbReference>
<dbReference type="PANTHER" id="PTHR30161:SF1">
    <property type="entry name" value="FLAGELLAR BIOSYNTHESIS PROTEIN FLHA-RELATED"/>
    <property type="match status" value="1"/>
</dbReference>
<feature type="transmembrane region" description="Helical" evidence="7">
    <location>
        <begin position="88"/>
        <end position="108"/>
    </location>
</feature>
<keyword evidence="7" id="KW-0653">Protein transport</keyword>
<evidence type="ECO:0000256" key="6">
    <source>
        <dbReference type="ARBA" id="ARBA00023136"/>
    </source>
</evidence>
<dbReference type="Gene3D" id="3.40.50.12790">
    <property type="entry name" value="FHIPEP family, domain 4"/>
    <property type="match status" value="1"/>
</dbReference>
<sequence length="709" mass="76210">MSIATITPARANSTKPALGAAANAAPRRGGRDIGFAIGIVAILSIFFLPIPSFIIDMGLAFSIALSVLILMVALWIERPLEFSAFPTVLLVATLLRLSLNIATTRVILSNGSEGSNAAGYIIGGFSRLVMGGDFVIGLIVFAILLTINFVVITKGATRIAEVGARFTLDAIPGKQMAIDADLSAGLITDKEAQARRRELEEESAFFGSMDGASKFVRGDAVAGLIILAVNVFGGIVIGVTRHGMPLGQAADVFAKLSVGDGLVSQIPALIVSLGAALLVSKGGTRGSTEKAVLNQLVHFPRALMVAALMMFVLALVPGLPFVPFAALGGAMVTVGTILPRRVAAATAAAAAEAAEAAESATAEAKDSVKEFLRTAEIEIVLGKQLGARLQPGQAELAHRVTKMRRKFARQYGFVVPEIKVSDSMDIAAKTYQIKIHGTVVVAQELRLGESLIITGDGRKPDLPGTETREPAFGMKALWVSDAYAAEAKRQNFQTVDTLSILLTHLSEVIRNNLSQLLSYKDMRGLLDRLEPEYKKLIDDMCPGQISYSGLQAVLKLLLGERVSIRNLHLILEAIAEIVPHVRRSEQVAEHVRVRMAQQICGDLTDNGALKVLRLGNRWDLAFHQSIKRDAKGDVTEFELDPRLVEQFGQEASVAIRERMDQGHNFVLIAAPEVRTYVRMIVERMFATLPVLSHLEIARGLEIKPLGTVS</sequence>
<dbReference type="PIRSF" id="PIRSF005419">
    <property type="entry name" value="FlhA"/>
    <property type="match status" value="1"/>
</dbReference>